<feature type="region of interest" description="Disordered" evidence="7">
    <location>
        <begin position="28"/>
        <end position="62"/>
    </location>
</feature>
<dbReference type="Proteomes" id="UP000012174">
    <property type="component" value="Unassembled WGS sequence"/>
</dbReference>
<gene>
    <name evidence="8" type="ORF">UCREL1_4859</name>
</gene>
<organism evidence="8 9">
    <name type="scientific">Eutypa lata (strain UCR-EL1)</name>
    <name type="common">Grapevine dieback disease fungus</name>
    <name type="synonym">Eutypa armeniacae</name>
    <dbReference type="NCBI Taxonomy" id="1287681"/>
    <lineage>
        <taxon>Eukaryota</taxon>
        <taxon>Fungi</taxon>
        <taxon>Dikarya</taxon>
        <taxon>Ascomycota</taxon>
        <taxon>Pezizomycotina</taxon>
        <taxon>Sordariomycetes</taxon>
        <taxon>Xylariomycetidae</taxon>
        <taxon>Xylariales</taxon>
        <taxon>Diatrypaceae</taxon>
        <taxon>Eutypa</taxon>
    </lineage>
</organism>
<evidence type="ECO:0000256" key="2">
    <source>
        <dbReference type="ARBA" id="ARBA00022833"/>
    </source>
</evidence>
<keyword evidence="6" id="KW-0539">Nucleus</keyword>
<dbReference type="HOGENOM" id="CLU_068097_0_0_1"/>
<dbReference type="OMA" id="HHLYGFS"/>
<keyword evidence="9" id="KW-1185">Reference proteome</keyword>
<sequence length="339" mass="38309">MSVLQAELRRRLWATILEMAVQASLDTGMPPRISFDEFDTEPPSNTNDDEMDESTTVLQPQPRGTFTTTSIQLILLDSLQTRVQILKLLSSLNSEISYQDVLTLSSEITDAYRAYSSFMKENEGSGVTAFHRNLLDYLVRRIMIPLHCPFSGKSRTNPLFYYSLKISVDVALAIISPEPDEGFSHLMARGVLLREGIRYSSVIISRELLAEAETQRVDGTLQRNSLYRKLLKQAVRDMILLAEERIRRGETNVKNHMFLEMVLVQVEAVEEGIPCEAKIAQSGRDSLEFCYNLLETWFDNIVSPSPNDTGFTSTSFGSGQEGNGLYLDLDYFLPDVMFS</sequence>
<dbReference type="PANTHER" id="PTHR31944">
    <property type="entry name" value="HEME-RESPONSIVE ZINC FINGER TRANSCRIPTION FACTOR HAP1"/>
    <property type="match status" value="1"/>
</dbReference>
<dbReference type="CDD" id="cd12148">
    <property type="entry name" value="fungal_TF_MHR"/>
    <property type="match status" value="1"/>
</dbReference>
<accession>M7SNX9</accession>
<dbReference type="GO" id="GO:0000978">
    <property type="term" value="F:RNA polymerase II cis-regulatory region sequence-specific DNA binding"/>
    <property type="evidence" value="ECO:0007669"/>
    <property type="project" value="TreeGrafter"/>
</dbReference>
<dbReference type="GO" id="GO:0046872">
    <property type="term" value="F:metal ion binding"/>
    <property type="evidence" value="ECO:0007669"/>
    <property type="project" value="UniProtKB-KW"/>
</dbReference>
<keyword evidence="2" id="KW-0862">Zinc</keyword>
<keyword evidence="4" id="KW-0238">DNA-binding</keyword>
<evidence type="ECO:0000256" key="3">
    <source>
        <dbReference type="ARBA" id="ARBA00023015"/>
    </source>
</evidence>
<proteinExistence type="predicted"/>
<evidence type="ECO:0000313" key="9">
    <source>
        <dbReference type="Proteomes" id="UP000012174"/>
    </source>
</evidence>
<dbReference type="eggNOG" id="ENOG502SMG3">
    <property type="taxonomic scope" value="Eukaryota"/>
</dbReference>
<evidence type="ECO:0000256" key="5">
    <source>
        <dbReference type="ARBA" id="ARBA00023163"/>
    </source>
</evidence>
<name>M7SNX9_EUTLA</name>
<keyword evidence="1" id="KW-0479">Metal-binding</keyword>
<keyword evidence="3" id="KW-0805">Transcription regulation</keyword>
<dbReference type="PANTHER" id="PTHR31944:SF131">
    <property type="entry name" value="HEME-RESPONSIVE ZINC FINGER TRANSCRIPTION FACTOR HAP1"/>
    <property type="match status" value="1"/>
</dbReference>
<reference evidence="9" key="1">
    <citation type="journal article" date="2013" name="Genome Announc.">
        <title>Draft genome sequence of the grapevine dieback fungus Eutypa lata UCR-EL1.</title>
        <authorList>
            <person name="Blanco-Ulate B."/>
            <person name="Rolshausen P.E."/>
            <person name="Cantu D."/>
        </authorList>
    </citation>
    <scope>NUCLEOTIDE SEQUENCE [LARGE SCALE GENOMIC DNA]</scope>
    <source>
        <strain evidence="9">UCR-EL1</strain>
    </source>
</reference>
<dbReference type="GO" id="GO:0005634">
    <property type="term" value="C:nucleus"/>
    <property type="evidence" value="ECO:0007669"/>
    <property type="project" value="TreeGrafter"/>
</dbReference>
<dbReference type="KEGG" id="ela:UCREL1_4859"/>
<dbReference type="InterPro" id="IPR051430">
    <property type="entry name" value="Fungal_TF_Env_Response"/>
</dbReference>
<evidence type="ECO:0000256" key="7">
    <source>
        <dbReference type="SAM" id="MobiDB-lite"/>
    </source>
</evidence>
<evidence type="ECO:0000256" key="4">
    <source>
        <dbReference type="ARBA" id="ARBA00023125"/>
    </source>
</evidence>
<dbReference type="OrthoDB" id="4337792at2759"/>
<dbReference type="GO" id="GO:0001228">
    <property type="term" value="F:DNA-binding transcription activator activity, RNA polymerase II-specific"/>
    <property type="evidence" value="ECO:0007669"/>
    <property type="project" value="TreeGrafter"/>
</dbReference>
<dbReference type="EMBL" id="KB706305">
    <property type="protein sequence ID" value="EMR68104.1"/>
    <property type="molecule type" value="Genomic_DNA"/>
</dbReference>
<evidence type="ECO:0000256" key="1">
    <source>
        <dbReference type="ARBA" id="ARBA00022723"/>
    </source>
</evidence>
<evidence type="ECO:0000256" key="6">
    <source>
        <dbReference type="ARBA" id="ARBA00023242"/>
    </source>
</evidence>
<dbReference type="AlphaFoldDB" id="M7SNX9"/>
<evidence type="ECO:0000313" key="8">
    <source>
        <dbReference type="EMBL" id="EMR68104.1"/>
    </source>
</evidence>
<protein>
    <submittedName>
        <fullName evidence="8">Putative c6 zinc finger domain protein</fullName>
    </submittedName>
</protein>
<keyword evidence="5" id="KW-0804">Transcription</keyword>